<dbReference type="EMBL" id="GL883099">
    <property type="protein sequence ID" value="EGG08958.1"/>
    <property type="molecule type" value="Genomic_DNA"/>
</dbReference>
<dbReference type="AlphaFoldDB" id="F4RFD2"/>
<dbReference type="eggNOG" id="ENOG502SX9H">
    <property type="taxonomic scope" value="Eukaryota"/>
</dbReference>
<dbReference type="InParanoid" id="F4RFD2"/>
<evidence type="ECO:0000313" key="2">
    <source>
        <dbReference type="EMBL" id="EGG08958.1"/>
    </source>
</evidence>
<accession>F4RFD2</accession>
<dbReference type="VEuPathDB" id="FungiDB:MELLADRAFT_84333"/>
<evidence type="ECO:0000259" key="1">
    <source>
        <dbReference type="Pfam" id="PF20515"/>
    </source>
</evidence>
<sequence>MNGEKKEEMEFVVQTLYQHTLARGKVEINSSVQGLKDWGEMRSAGFRPGSDKGRKMGVTALNAKTGKNKELIFEDQERMLDLALINETLAEWMSTLCMHAFKSNRDLAIKHEIPSFADIDWSKSPNANIFASSVVVTRDGFNNNPHNDRDVSAYTYGIFTRINRITGLLHCDETSDYLGYTTGTYFILDEYHVELALDLCDGVVESIWASDENHHTSASTTYEEGHISIAPKYSPITRFGCSLQINESLLNRIEGLLKMREGKTPQEWELYKKEVVKCYEQEIDFKLSKL</sequence>
<gene>
    <name evidence="2" type="ORF">MELLADRAFT_84333</name>
</gene>
<dbReference type="KEGG" id="mlr:MELLADRAFT_84333"/>
<keyword evidence="3" id="KW-1185">Reference proteome</keyword>
<dbReference type="Proteomes" id="UP000001072">
    <property type="component" value="Unassembled WGS sequence"/>
</dbReference>
<proteinExistence type="predicted"/>
<dbReference type="RefSeq" id="XP_007407932.1">
    <property type="nucleotide sequence ID" value="XM_007407870.1"/>
</dbReference>
<reference evidence="3" key="1">
    <citation type="journal article" date="2011" name="Proc. Natl. Acad. Sci. U.S.A.">
        <title>Obligate biotrophy features unraveled by the genomic analysis of rust fungi.</title>
        <authorList>
            <person name="Duplessis S."/>
            <person name="Cuomo C.A."/>
            <person name="Lin Y.-C."/>
            <person name="Aerts A."/>
            <person name="Tisserant E."/>
            <person name="Veneault-Fourrey C."/>
            <person name="Joly D.L."/>
            <person name="Hacquard S."/>
            <person name="Amselem J."/>
            <person name="Cantarel B.L."/>
            <person name="Chiu R."/>
            <person name="Coutinho P.M."/>
            <person name="Feau N."/>
            <person name="Field M."/>
            <person name="Frey P."/>
            <person name="Gelhaye E."/>
            <person name="Goldberg J."/>
            <person name="Grabherr M.G."/>
            <person name="Kodira C.D."/>
            <person name="Kohler A."/>
            <person name="Kuees U."/>
            <person name="Lindquist E.A."/>
            <person name="Lucas S.M."/>
            <person name="Mago R."/>
            <person name="Mauceli E."/>
            <person name="Morin E."/>
            <person name="Murat C."/>
            <person name="Pangilinan J.L."/>
            <person name="Park R."/>
            <person name="Pearson M."/>
            <person name="Quesneville H."/>
            <person name="Rouhier N."/>
            <person name="Sakthikumar S."/>
            <person name="Salamov A.A."/>
            <person name="Schmutz J."/>
            <person name="Selles B."/>
            <person name="Shapiro H."/>
            <person name="Tanguay P."/>
            <person name="Tuskan G.A."/>
            <person name="Henrissat B."/>
            <person name="Van de Peer Y."/>
            <person name="Rouze P."/>
            <person name="Ellis J.G."/>
            <person name="Dodds P.N."/>
            <person name="Schein J.E."/>
            <person name="Zhong S."/>
            <person name="Hamelin R.C."/>
            <person name="Grigoriev I.V."/>
            <person name="Szabo L.J."/>
            <person name="Martin F."/>
        </authorList>
    </citation>
    <scope>NUCLEOTIDE SEQUENCE [LARGE SCALE GENOMIC DNA]</scope>
    <source>
        <strain evidence="3">98AG31 / pathotype 3-4-7</strain>
    </source>
</reference>
<dbReference type="OrthoDB" id="2496844at2759"/>
<dbReference type="GeneID" id="18933444"/>
<name>F4RFD2_MELLP</name>
<dbReference type="HOGENOM" id="CLU_1046142_0_0_1"/>
<organism evidence="3">
    <name type="scientific">Melampsora larici-populina (strain 98AG31 / pathotype 3-4-7)</name>
    <name type="common">Poplar leaf rust fungus</name>
    <dbReference type="NCBI Taxonomy" id="747676"/>
    <lineage>
        <taxon>Eukaryota</taxon>
        <taxon>Fungi</taxon>
        <taxon>Dikarya</taxon>
        <taxon>Basidiomycota</taxon>
        <taxon>Pucciniomycotina</taxon>
        <taxon>Pucciniomycetes</taxon>
        <taxon>Pucciniales</taxon>
        <taxon>Melampsoraceae</taxon>
        <taxon>Melampsora</taxon>
    </lineage>
</organism>
<dbReference type="Pfam" id="PF20515">
    <property type="entry name" value="2OG-FeII_Oxy_6"/>
    <property type="match status" value="1"/>
</dbReference>
<evidence type="ECO:0000313" key="3">
    <source>
        <dbReference type="Proteomes" id="UP000001072"/>
    </source>
</evidence>
<dbReference type="InterPro" id="IPR046798">
    <property type="entry name" value="2OG-FeII_Oxy_6"/>
</dbReference>
<feature type="domain" description="Tet-like 2OG-Fe(II) oxygenase" evidence="1">
    <location>
        <begin position="7"/>
        <end position="217"/>
    </location>
</feature>
<protein>
    <recommendedName>
        <fullName evidence="1">Tet-like 2OG-Fe(II) oxygenase domain-containing protein</fullName>
    </recommendedName>
</protein>